<comment type="catalytic activity">
    <reaction evidence="5">
        <text>pyridoxamine 5'-phosphate + O2 + H2O = pyridoxal 5'-phosphate + H2O2 + NH4(+)</text>
        <dbReference type="Rhea" id="RHEA:15817"/>
        <dbReference type="ChEBI" id="CHEBI:15377"/>
        <dbReference type="ChEBI" id="CHEBI:15379"/>
        <dbReference type="ChEBI" id="CHEBI:16240"/>
        <dbReference type="ChEBI" id="CHEBI:28938"/>
        <dbReference type="ChEBI" id="CHEBI:58451"/>
        <dbReference type="ChEBI" id="CHEBI:597326"/>
        <dbReference type="EC" id="1.4.3.5"/>
    </reaction>
</comment>
<keyword evidence="9" id="KW-1185">Reference proteome</keyword>
<feature type="binding site" evidence="5">
    <location>
        <position position="113"/>
    </location>
    <ligand>
        <name>FMN</name>
        <dbReference type="ChEBI" id="CHEBI:58210"/>
    </ligand>
</feature>
<feature type="binding site" evidence="5">
    <location>
        <position position="135"/>
    </location>
    <ligand>
        <name>substrate</name>
    </ligand>
</feature>
<dbReference type="InterPro" id="IPR019740">
    <property type="entry name" value="Pyridox_Oxase_CS"/>
</dbReference>
<feature type="binding site" evidence="5">
    <location>
        <position position="131"/>
    </location>
    <ligand>
        <name>substrate</name>
    </ligand>
</feature>
<dbReference type="InterPro" id="IPR012349">
    <property type="entry name" value="Split_barrel_FMN-bd"/>
</dbReference>
<name>A0ABP4USC0_9ACTN</name>
<feature type="binding site" evidence="5">
    <location>
        <position position="74"/>
    </location>
    <ligand>
        <name>substrate</name>
    </ligand>
</feature>
<feature type="binding site" evidence="5">
    <location>
        <position position="202"/>
    </location>
    <ligand>
        <name>FMN</name>
        <dbReference type="ChEBI" id="CHEBI:58210"/>
    </ligand>
</feature>
<dbReference type="EC" id="1.4.3.5" evidence="5"/>
<comment type="subunit">
    <text evidence="5">Homodimer.</text>
</comment>
<keyword evidence="5" id="KW-0664">Pyridoxine biosynthesis</keyword>
<dbReference type="HAMAP" id="MF_01629">
    <property type="entry name" value="PdxH"/>
    <property type="match status" value="1"/>
</dbReference>
<comment type="pathway">
    <text evidence="5">Cofactor metabolism; pyridoxal 5'-phosphate salvage; pyridoxal 5'-phosphate from pyridoxamine 5'-phosphate: step 1/1.</text>
</comment>
<keyword evidence="4 5" id="KW-0560">Oxidoreductase</keyword>
<dbReference type="PROSITE" id="PS01064">
    <property type="entry name" value="PYRIDOX_OXIDASE"/>
    <property type="match status" value="1"/>
</dbReference>
<feature type="domain" description="Pyridoxamine 5'-phosphate oxidase N-terminal" evidence="6">
    <location>
        <begin position="44"/>
        <end position="161"/>
    </location>
</feature>
<comment type="similarity">
    <text evidence="1 5">Belongs to the pyridoxamine 5'-phosphate oxidase family.</text>
</comment>
<keyword evidence="3 5" id="KW-0288">FMN</keyword>
<dbReference type="SUPFAM" id="SSF50475">
    <property type="entry name" value="FMN-binding split barrel"/>
    <property type="match status" value="1"/>
</dbReference>
<feature type="binding site" evidence="5">
    <location>
        <position position="192"/>
    </location>
    <ligand>
        <name>FMN</name>
        <dbReference type="ChEBI" id="CHEBI:58210"/>
    </ligand>
</feature>
<evidence type="ECO:0000256" key="3">
    <source>
        <dbReference type="ARBA" id="ARBA00022643"/>
    </source>
</evidence>
<dbReference type="Proteomes" id="UP001500618">
    <property type="component" value="Unassembled WGS sequence"/>
</dbReference>
<evidence type="ECO:0000256" key="4">
    <source>
        <dbReference type="ARBA" id="ARBA00023002"/>
    </source>
</evidence>
<feature type="binding site" evidence="5">
    <location>
        <position position="91"/>
    </location>
    <ligand>
        <name>FMN</name>
        <dbReference type="ChEBI" id="CHEBI:58210"/>
    </ligand>
</feature>
<feature type="binding site" evidence="5">
    <location>
        <begin position="148"/>
        <end position="149"/>
    </location>
    <ligand>
        <name>FMN</name>
        <dbReference type="ChEBI" id="CHEBI:58210"/>
    </ligand>
</feature>
<dbReference type="EMBL" id="BAAANY010000032">
    <property type="protein sequence ID" value="GAA1709076.1"/>
    <property type="molecule type" value="Genomic_DNA"/>
</dbReference>
<dbReference type="Pfam" id="PF10590">
    <property type="entry name" value="PNP_phzG_C"/>
    <property type="match status" value="1"/>
</dbReference>
<organism evidence="8 9">
    <name type="scientific">Fodinicola feengrottensis</name>
    <dbReference type="NCBI Taxonomy" id="435914"/>
    <lineage>
        <taxon>Bacteria</taxon>
        <taxon>Bacillati</taxon>
        <taxon>Actinomycetota</taxon>
        <taxon>Actinomycetes</taxon>
        <taxon>Mycobacteriales</taxon>
        <taxon>Fodinicola</taxon>
    </lineage>
</organism>
<comment type="pathway">
    <text evidence="5">Cofactor metabolism; pyridoxal 5'-phosphate salvage; pyridoxal 5'-phosphate from pyridoxine 5'-phosphate: step 1/1.</text>
</comment>
<evidence type="ECO:0000256" key="5">
    <source>
        <dbReference type="HAMAP-Rule" id="MF_01629"/>
    </source>
</evidence>
<feature type="binding site" evidence="5">
    <location>
        <begin position="198"/>
        <end position="200"/>
    </location>
    <ligand>
        <name>substrate</name>
    </ligand>
</feature>
<reference evidence="9" key="1">
    <citation type="journal article" date="2019" name="Int. J. Syst. Evol. Microbiol.">
        <title>The Global Catalogue of Microorganisms (GCM) 10K type strain sequencing project: providing services to taxonomists for standard genome sequencing and annotation.</title>
        <authorList>
            <consortium name="The Broad Institute Genomics Platform"/>
            <consortium name="The Broad Institute Genome Sequencing Center for Infectious Disease"/>
            <person name="Wu L."/>
            <person name="Ma J."/>
        </authorList>
    </citation>
    <scope>NUCLEOTIDE SEQUENCE [LARGE SCALE GENOMIC DNA]</scope>
    <source>
        <strain evidence="9">JCM 14718</strain>
    </source>
</reference>
<feature type="domain" description="Pyridoxine 5'-phosphate oxidase dimerisation C-terminal" evidence="7">
    <location>
        <begin position="179"/>
        <end position="219"/>
    </location>
</feature>
<proteinExistence type="inferred from homology"/>
<comment type="catalytic activity">
    <reaction evidence="5">
        <text>pyridoxine 5'-phosphate + O2 = pyridoxal 5'-phosphate + H2O2</text>
        <dbReference type="Rhea" id="RHEA:15149"/>
        <dbReference type="ChEBI" id="CHEBI:15379"/>
        <dbReference type="ChEBI" id="CHEBI:16240"/>
        <dbReference type="ChEBI" id="CHEBI:58589"/>
        <dbReference type="ChEBI" id="CHEBI:597326"/>
        <dbReference type="EC" id="1.4.3.5"/>
    </reaction>
</comment>
<comment type="cofactor">
    <cofactor evidence="5">
        <name>FMN</name>
        <dbReference type="ChEBI" id="CHEBI:58210"/>
    </cofactor>
    <text evidence="5">Binds 1 FMN per subunit.</text>
</comment>
<comment type="caution">
    <text evidence="8">The sequence shown here is derived from an EMBL/GenBank/DDBJ whole genome shotgun (WGS) entry which is preliminary data.</text>
</comment>
<comment type="function">
    <text evidence="5">Catalyzes the oxidation of either pyridoxine 5'-phosphate (PNP) or pyridoxamine 5'-phosphate (PMP) into pyridoxal 5'-phosphate (PLP).</text>
</comment>
<evidence type="ECO:0000256" key="1">
    <source>
        <dbReference type="ARBA" id="ARBA00007301"/>
    </source>
</evidence>
<dbReference type="Pfam" id="PF01243">
    <property type="entry name" value="PNPOx_N"/>
    <property type="match status" value="1"/>
</dbReference>
<accession>A0ABP4USC0</accession>
<feature type="binding site" evidence="5">
    <location>
        <begin position="84"/>
        <end position="85"/>
    </location>
    <ligand>
        <name>FMN</name>
        <dbReference type="ChEBI" id="CHEBI:58210"/>
    </ligand>
</feature>
<dbReference type="RefSeq" id="WP_279582113.1">
    <property type="nucleotide sequence ID" value="NZ_BAAANY010000032.1"/>
</dbReference>
<protein>
    <recommendedName>
        <fullName evidence="5">Pyridoxine/pyridoxamine 5'-phosphate oxidase</fullName>
        <ecNumber evidence="5">1.4.3.5</ecNumber>
    </recommendedName>
    <alternativeName>
        <fullName evidence="5">PNP/PMP oxidase</fullName>
        <shortName evidence="5">PNPOx</shortName>
    </alternativeName>
    <alternativeName>
        <fullName evidence="5">Pyridoxal 5'-phosphate synthase</fullName>
    </alternativeName>
</protein>
<evidence type="ECO:0000259" key="7">
    <source>
        <dbReference type="Pfam" id="PF10590"/>
    </source>
</evidence>
<dbReference type="Gene3D" id="2.30.110.10">
    <property type="entry name" value="Electron Transport, Fmn-binding Protein, Chain A"/>
    <property type="match status" value="1"/>
</dbReference>
<dbReference type="NCBIfam" id="TIGR00558">
    <property type="entry name" value="pdxH"/>
    <property type="match status" value="1"/>
</dbReference>
<evidence type="ECO:0000313" key="9">
    <source>
        <dbReference type="Proteomes" id="UP001500618"/>
    </source>
</evidence>
<evidence type="ECO:0000313" key="8">
    <source>
        <dbReference type="EMBL" id="GAA1709076.1"/>
    </source>
</evidence>
<dbReference type="PANTHER" id="PTHR10851">
    <property type="entry name" value="PYRIDOXINE-5-PHOSPHATE OXIDASE"/>
    <property type="match status" value="1"/>
</dbReference>
<dbReference type="InterPro" id="IPR019576">
    <property type="entry name" value="Pyridoxamine_oxidase_dimer_C"/>
</dbReference>
<dbReference type="InterPro" id="IPR000659">
    <property type="entry name" value="Pyridox_Oxase"/>
</dbReference>
<gene>
    <name evidence="5 8" type="primary">pdxH</name>
    <name evidence="8" type="ORF">GCM10009765_68180</name>
</gene>
<evidence type="ECO:0000259" key="6">
    <source>
        <dbReference type="Pfam" id="PF01243"/>
    </source>
</evidence>
<dbReference type="NCBIfam" id="NF004231">
    <property type="entry name" value="PRK05679.1"/>
    <property type="match status" value="1"/>
</dbReference>
<feature type="binding site" evidence="5">
    <location>
        <position position="139"/>
    </location>
    <ligand>
        <name>substrate</name>
    </ligand>
</feature>
<keyword evidence="2 5" id="KW-0285">Flavoprotein</keyword>
<evidence type="ECO:0000256" key="2">
    <source>
        <dbReference type="ARBA" id="ARBA00022630"/>
    </source>
</evidence>
<dbReference type="PANTHER" id="PTHR10851:SF0">
    <property type="entry name" value="PYRIDOXINE-5'-PHOSPHATE OXIDASE"/>
    <property type="match status" value="1"/>
</dbReference>
<dbReference type="PIRSF" id="PIRSF000190">
    <property type="entry name" value="Pyd_amn-ph_oxd"/>
    <property type="match status" value="1"/>
</dbReference>
<feature type="binding site" evidence="5">
    <location>
        <begin position="69"/>
        <end position="74"/>
    </location>
    <ligand>
        <name>FMN</name>
        <dbReference type="ChEBI" id="CHEBI:58210"/>
    </ligand>
</feature>
<dbReference type="InterPro" id="IPR011576">
    <property type="entry name" value="Pyridox_Oxase_N"/>
</dbReference>
<sequence>MTEPPPDDPAAQLAGTRLNYALAGLAEADLAGSWLEQFRRWYDQAYAAGVVEPNAMVFSTAADGQPSSRTVLCKGVDERGLVLFTNYRSRKGREALVNPHASLLFPWYALQRQVVVTGSVVRVDDSESDAYFASRPYGSRIGAWASEQSSVVSSREVLEEASARLSERYRDEVPRPPHWGGLRVVPSTVEFWQGRPSRLHDRLRFRRTGQNWVVERLSP</sequence>
<feature type="binding site" evidence="5">
    <location>
        <position position="90"/>
    </location>
    <ligand>
        <name>FMN</name>
        <dbReference type="ChEBI" id="CHEBI:58210"/>
    </ligand>
</feature>